<feature type="transmembrane region" description="Helical" evidence="2">
    <location>
        <begin position="195"/>
        <end position="222"/>
    </location>
</feature>
<evidence type="ECO:0000313" key="4">
    <source>
        <dbReference type="EMBL" id="EMY35860.1"/>
    </source>
</evidence>
<dbReference type="SUPFAM" id="SSF49879">
    <property type="entry name" value="SMAD/FHA domain"/>
    <property type="match status" value="1"/>
</dbReference>
<dbReference type="PANTHER" id="PTHR23308">
    <property type="entry name" value="NUCLEAR INHIBITOR OF PROTEIN PHOSPHATASE-1"/>
    <property type="match status" value="1"/>
</dbReference>
<dbReference type="CDD" id="cd00060">
    <property type="entry name" value="FHA"/>
    <property type="match status" value="1"/>
</dbReference>
<name>N1V3F6_9MICC</name>
<organism evidence="4 5">
    <name type="scientific">Arthrobacter crystallopoietes BAB-32</name>
    <dbReference type="NCBI Taxonomy" id="1246476"/>
    <lineage>
        <taxon>Bacteria</taxon>
        <taxon>Bacillati</taxon>
        <taxon>Actinomycetota</taxon>
        <taxon>Actinomycetes</taxon>
        <taxon>Micrococcales</taxon>
        <taxon>Micrococcaceae</taxon>
        <taxon>Crystallibacter</taxon>
    </lineage>
</organism>
<keyword evidence="1" id="KW-0597">Phosphoprotein</keyword>
<keyword evidence="2" id="KW-1133">Transmembrane helix</keyword>
<keyword evidence="2" id="KW-0812">Transmembrane</keyword>
<protein>
    <submittedName>
        <fullName evidence="4">Adenylate cyclase</fullName>
    </submittedName>
</protein>
<evidence type="ECO:0000259" key="3">
    <source>
        <dbReference type="PROSITE" id="PS50006"/>
    </source>
</evidence>
<comment type="caution">
    <text evidence="4">The sequence shown here is derived from an EMBL/GenBank/DDBJ whole genome shotgun (WGS) entry which is preliminary data.</text>
</comment>
<evidence type="ECO:0000256" key="1">
    <source>
        <dbReference type="ARBA" id="ARBA00022553"/>
    </source>
</evidence>
<feature type="domain" description="FHA" evidence="3">
    <location>
        <begin position="1"/>
        <end position="50"/>
    </location>
</feature>
<gene>
    <name evidence="4" type="ORF">D477_002211</name>
</gene>
<evidence type="ECO:0000313" key="5">
    <source>
        <dbReference type="Proteomes" id="UP000010729"/>
    </source>
</evidence>
<keyword evidence="2" id="KW-0472">Membrane</keyword>
<dbReference type="AlphaFoldDB" id="N1V3F6"/>
<dbReference type="InterPro" id="IPR008984">
    <property type="entry name" value="SMAD_FHA_dom_sf"/>
</dbReference>
<sequence length="242" mass="26072">MTVGRSGSNDLVLADPSVSRTHAAITVNDGAVYIKDLGSTVGTTVNGKPLIGSKRLRSGDVLAFAGARYEFEGADGATEATTALPVTRDTGPPGIERTQGQYDIGTQHGGSISNVAGNQYMSYVNQITRERESFLRDIAATKTKARWLCWIGLAATIVGIVLFSGSIMQYMAWIIDMLRREPVPGQIPQLPEDVMGPTLFIGFGLYLAGNILLIIGIVLHVVATSRRKRVDRELPMPRPPAF</sequence>
<dbReference type="Proteomes" id="UP000010729">
    <property type="component" value="Unassembled WGS sequence"/>
</dbReference>
<proteinExistence type="predicted"/>
<dbReference type="PROSITE" id="PS50006">
    <property type="entry name" value="FHA_DOMAIN"/>
    <property type="match status" value="1"/>
</dbReference>
<dbReference type="Gene3D" id="2.60.200.20">
    <property type="match status" value="1"/>
</dbReference>
<dbReference type="InterPro" id="IPR000253">
    <property type="entry name" value="FHA_dom"/>
</dbReference>
<feature type="transmembrane region" description="Helical" evidence="2">
    <location>
        <begin position="147"/>
        <end position="175"/>
    </location>
</feature>
<reference evidence="4 5" key="1">
    <citation type="journal article" date="2013" name="Genome Announc.">
        <title>Draft Genome Sequence of Arthrobacter crystallopoietes Strain BAB-32, Revealing Genes for Bioremediation.</title>
        <authorList>
            <person name="Joshi M.N."/>
            <person name="Pandit A.S."/>
            <person name="Sharma A."/>
            <person name="Pandya R.V."/>
            <person name="Desai S.M."/>
            <person name="Saxena A.K."/>
            <person name="Bagatharia S.B."/>
        </authorList>
    </citation>
    <scope>NUCLEOTIDE SEQUENCE [LARGE SCALE GENOMIC DNA]</scope>
    <source>
        <strain evidence="4 5">BAB-32</strain>
    </source>
</reference>
<dbReference type="InterPro" id="IPR050923">
    <property type="entry name" value="Cell_Proc_Reg/RNA_Proc"/>
</dbReference>
<keyword evidence="5" id="KW-1185">Reference proteome</keyword>
<dbReference type="Pfam" id="PF00498">
    <property type="entry name" value="FHA"/>
    <property type="match status" value="1"/>
</dbReference>
<dbReference type="SMART" id="SM00240">
    <property type="entry name" value="FHA"/>
    <property type="match status" value="1"/>
</dbReference>
<evidence type="ECO:0000256" key="2">
    <source>
        <dbReference type="SAM" id="Phobius"/>
    </source>
</evidence>
<accession>N1V3F6</accession>
<dbReference type="EMBL" id="ANPE02000059">
    <property type="protein sequence ID" value="EMY35860.1"/>
    <property type="molecule type" value="Genomic_DNA"/>
</dbReference>